<protein>
    <recommendedName>
        <fullName evidence="4">Lipocalin-like domain-containing protein</fullName>
    </recommendedName>
</protein>
<evidence type="ECO:0008006" key="4">
    <source>
        <dbReference type="Google" id="ProtNLM"/>
    </source>
</evidence>
<dbReference type="EMBL" id="AOGK01000030">
    <property type="protein sequence ID" value="MDG5978088.1"/>
    <property type="molecule type" value="Genomic_DNA"/>
</dbReference>
<keyword evidence="1" id="KW-0732">Signal</keyword>
<feature type="chain" id="PRO_5040773576" description="Lipocalin-like domain-containing protein" evidence="1">
    <location>
        <begin position="19"/>
        <end position="152"/>
    </location>
</feature>
<proteinExistence type="predicted"/>
<dbReference type="Proteomes" id="UP001152876">
    <property type="component" value="Unassembled WGS sequence"/>
</dbReference>
<dbReference type="RefSeq" id="WP_157572209.1">
    <property type="nucleotide sequence ID" value="NZ_AOGK01000030.1"/>
</dbReference>
<reference evidence="2" key="1">
    <citation type="submission" date="2013-01" db="EMBL/GenBank/DDBJ databases">
        <title>Genome draft of Hydrogenophaga taeniospiralis 2K1.</title>
        <authorList>
            <person name="Gomila M."/>
            <person name="Lalucat J."/>
        </authorList>
    </citation>
    <scope>NUCLEOTIDE SEQUENCE</scope>
    <source>
        <strain evidence="2">CCUG 15921</strain>
    </source>
</reference>
<evidence type="ECO:0000256" key="1">
    <source>
        <dbReference type="SAM" id="SignalP"/>
    </source>
</evidence>
<feature type="signal peptide" evidence="1">
    <location>
        <begin position="1"/>
        <end position="18"/>
    </location>
</feature>
<name>A0A9X4P9D1_9BURK</name>
<organism evidence="2 3">
    <name type="scientific">Hydrogenophaga taeniospiralis CCUG 15921</name>
    <dbReference type="NCBI Taxonomy" id="1281780"/>
    <lineage>
        <taxon>Bacteria</taxon>
        <taxon>Pseudomonadati</taxon>
        <taxon>Pseudomonadota</taxon>
        <taxon>Betaproteobacteria</taxon>
        <taxon>Burkholderiales</taxon>
        <taxon>Comamonadaceae</taxon>
        <taxon>Hydrogenophaga</taxon>
    </lineage>
</organism>
<keyword evidence="3" id="KW-1185">Reference proteome</keyword>
<comment type="caution">
    <text evidence="2">The sequence shown here is derived from an EMBL/GenBank/DDBJ whole genome shotgun (WGS) entry which is preliminary data.</text>
</comment>
<dbReference type="AlphaFoldDB" id="A0A9X4P9D1"/>
<accession>A0A9X4P9D1</accession>
<gene>
    <name evidence="2" type="ORF">H010_22731</name>
</gene>
<evidence type="ECO:0000313" key="3">
    <source>
        <dbReference type="Proteomes" id="UP001152876"/>
    </source>
</evidence>
<evidence type="ECO:0000313" key="2">
    <source>
        <dbReference type="EMBL" id="MDG5978088.1"/>
    </source>
</evidence>
<sequence length="152" mass="15601">MKKHFWALALATPLLLSACGGGSDAPADSSPADKYVGVWAAPCVNLGNGSSVLQDWTFTKTGAANLTIDADGTVHSGSTCSGKGSPGNHVQGSMSINGQTAGADRVSAHLGATQTKELWLVQGAEIHMRSSGARDAEGYPTTVGSDFVLRRK</sequence>
<dbReference type="PROSITE" id="PS51257">
    <property type="entry name" value="PROKAR_LIPOPROTEIN"/>
    <property type="match status" value="1"/>
</dbReference>